<evidence type="ECO:0000313" key="10">
    <source>
        <dbReference type="Proteomes" id="UP000078446"/>
    </source>
</evidence>
<evidence type="ECO:0000256" key="8">
    <source>
        <dbReference type="SAM" id="Phobius"/>
    </source>
</evidence>
<feature type="transmembrane region" description="Helical" evidence="8">
    <location>
        <begin position="34"/>
        <end position="55"/>
    </location>
</feature>
<protein>
    <submittedName>
        <fullName evidence="9">Glycine betaine transporter OpuD</fullName>
    </submittedName>
</protein>
<sequence length="136" mass="15673">MSVSQPPSHQKNHKDIQMMNQGVKISRFGIFPKVSIPVFAVSAFLVIAFMLYGAIFSEQAGQVFGQMQQFISQNFGFGLVILMNLALAFCIYLALSRYGDIRLGHQTEVPAYSFWFMDWHVIFSRYWHWAFILGYC</sequence>
<evidence type="ECO:0000256" key="5">
    <source>
        <dbReference type="ARBA" id="ARBA00022692"/>
    </source>
</evidence>
<keyword evidence="7 8" id="KW-0472">Membrane</keyword>
<evidence type="ECO:0000256" key="6">
    <source>
        <dbReference type="ARBA" id="ARBA00022989"/>
    </source>
</evidence>
<accession>A0A7Z0UYM7</accession>
<comment type="caution">
    <text evidence="9">The sequence shown here is derived from an EMBL/GenBank/DDBJ whole genome shotgun (WGS) entry which is preliminary data.</text>
</comment>
<evidence type="ECO:0000256" key="2">
    <source>
        <dbReference type="ARBA" id="ARBA00005658"/>
    </source>
</evidence>
<keyword evidence="6 8" id="KW-1133">Transmembrane helix</keyword>
<dbReference type="PANTHER" id="PTHR30047:SF7">
    <property type="entry name" value="HIGH-AFFINITY CHOLINE TRANSPORT PROTEIN"/>
    <property type="match status" value="1"/>
</dbReference>
<evidence type="ECO:0000313" key="9">
    <source>
        <dbReference type="EMBL" id="OAV00969.1"/>
    </source>
</evidence>
<name>A0A7Z0UYM7_MORCA</name>
<dbReference type="Proteomes" id="UP000078446">
    <property type="component" value="Unassembled WGS sequence"/>
</dbReference>
<organism evidence="9 10">
    <name type="scientific">Moraxella catarrhalis</name>
    <name type="common">Branhamella catarrhalis</name>
    <dbReference type="NCBI Taxonomy" id="480"/>
    <lineage>
        <taxon>Bacteria</taxon>
        <taxon>Pseudomonadati</taxon>
        <taxon>Pseudomonadota</taxon>
        <taxon>Gammaproteobacteria</taxon>
        <taxon>Moraxellales</taxon>
        <taxon>Moraxellaceae</taxon>
        <taxon>Moraxella</taxon>
    </lineage>
</organism>
<keyword evidence="5 8" id="KW-0812">Transmembrane</keyword>
<dbReference type="PANTHER" id="PTHR30047">
    <property type="entry name" value="HIGH-AFFINITY CHOLINE TRANSPORT PROTEIN-RELATED"/>
    <property type="match status" value="1"/>
</dbReference>
<comment type="similarity">
    <text evidence="2">Belongs to the BCCT transporter (TC 2.A.15) family.</text>
</comment>
<dbReference type="InterPro" id="IPR000060">
    <property type="entry name" value="BCCT_transptr"/>
</dbReference>
<evidence type="ECO:0000256" key="3">
    <source>
        <dbReference type="ARBA" id="ARBA00022448"/>
    </source>
</evidence>
<comment type="subcellular location">
    <subcellularLocation>
        <location evidence="1">Cell membrane</location>
        <topology evidence="1">Multi-pass membrane protein</topology>
    </subcellularLocation>
</comment>
<evidence type="ECO:0000256" key="4">
    <source>
        <dbReference type="ARBA" id="ARBA00022475"/>
    </source>
</evidence>
<keyword evidence="4" id="KW-1003">Cell membrane</keyword>
<gene>
    <name evidence="9" type="ORF">AO382_1087</name>
</gene>
<feature type="transmembrane region" description="Helical" evidence="8">
    <location>
        <begin position="75"/>
        <end position="95"/>
    </location>
</feature>
<dbReference type="EMBL" id="LXHE01000009">
    <property type="protein sequence ID" value="OAV00969.1"/>
    <property type="molecule type" value="Genomic_DNA"/>
</dbReference>
<evidence type="ECO:0000256" key="7">
    <source>
        <dbReference type="ARBA" id="ARBA00023136"/>
    </source>
</evidence>
<dbReference type="Pfam" id="PF02028">
    <property type="entry name" value="BCCT"/>
    <property type="match status" value="1"/>
</dbReference>
<proteinExistence type="inferred from homology"/>
<dbReference type="AlphaFoldDB" id="A0A7Z0UYM7"/>
<dbReference type="GO" id="GO:0005886">
    <property type="term" value="C:plasma membrane"/>
    <property type="evidence" value="ECO:0007669"/>
    <property type="project" value="UniProtKB-SubCell"/>
</dbReference>
<keyword evidence="3" id="KW-0813">Transport</keyword>
<reference evidence="9 10" key="1">
    <citation type="journal article" date="2016" name="Genome Biol. Evol.">
        <title>Comparative Genomic Analyses of the Moraxella catarrhalis Serosensitive and Seroresistant Lineages Demonstrate Their Independent Evolution.</title>
        <authorList>
            <person name="Earl J.P."/>
            <person name="de Vries S.P."/>
            <person name="Ahmed A."/>
            <person name="Powell E."/>
            <person name="Schultz M.P."/>
            <person name="Hermans P.W."/>
            <person name="Hill D.J."/>
            <person name="Zhou Z."/>
            <person name="Constantinidou C.I."/>
            <person name="Hu F.Z."/>
            <person name="Bootsma H.J."/>
            <person name="Ehrlich G.D."/>
        </authorList>
    </citation>
    <scope>NUCLEOTIDE SEQUENCE [LARGE SCALE GENOMIC DNA]</scope>
    <source>
        <strain evidence="9 10">Z7574</strain>
    </source>
</reference>
<evidence type="ECO:0000256" key="1">
    <source>
        <dbReference type="ARBA" id="ARBA00004651"/>
    </source>
</evidence>
<dbReference type="GO" id="GO:0022857">
    <property type="term" value="F:transmembrane transporter activity"/>
    <property type="evidence" value="ECO:0007669"/>
    <property type="project" value="InterPro"/>
</dbReference>